<dbReference type="EMBL" id="CM018048">
    <property type="protein sequence ID" value="KAA8521696.1"/>
    <property type="molecule type" value="Genomic_DNA"/>
</dbReference>
<proteinExistence type="predicted"/>
<organism evidence="1 2">
    <name type="scientific">Nyssa sinensis</name>
    <dbReference type="NCBI Taxonomy" id="561372"/>
    <lineage>
        <taxon>Eukaryota</taxon>
        <taxon>Viridiplantae</taxon>
        <taxon>Streptophyta</taxon>
        <taxon>Embryophyta</taxon>
        <taxon>Tracheophyta</taxon>
        <taxon>Spermatophyta</taxon>
        <taxon>Magnoliopsida</taxon>
        <taxon>eudicotyledons</taxon>
        <taxon>Gunneridae</taxon>
        <taxon>Pentapetalae</taxon>
        <taxon>asterids</taxon>
        <taxon>Cornales</taxon>
        <taxon>Nyssaceae</taxon>
        <taxon>Nyssa</taxon>
    </lineage>
</organism>
<protein>
    <submittedName>
        <fullName evidence="1">Uncharacterized protein</fullName>
    </submittedName>
</protein>
<sequence>MPVSTPTLETVPKTGSTSSMLFLLLFGSYLRIESSGVSIVALTVQLAASAVWAIVDRDNDTSHDQMHWAAFDELKGKGGSKGDFVVGAPLSDEEQLDFSIAIACEVPPLLYEVPRVDWLGSDAIFIWSSSVVQSGNVTGLSRSLR</sequence>
<gene>
    <name evidence="1" type="ORF">F0562_012314</name>
</gene>
<dbReference type="AlphaFoldDB" id="A0A5J4ZVB7"/>
<evidence type="ECO:0000313" key="1">
    <source>
        <dbReference type="EMBL" id="KAA8521696.1"/>
    </source>
</evidence>
<keyword evidence="2" id="KW-1185">Reference proteome</keyword>
<evidence type="ECO:0000313" key="2">
    <source>
        <dbReference type="Proteomes" id="UP000325577"/>
    </source>
</evidence>
<accession>A0A5J4ZVB7</accession>
<dbReference type="Proteomes" id="UP000325577">
    <property type="component" value="Linkage Group LG5"/>
</dbReference>
<name>A0A5J4ZVB7_9ASTE</name>
<reference evidence="1 2" key="1">
    <citation type="submission" date="2019-09" db="EMBL/GenBank/DDBJ databases">
        <title>A chromosome-level genome assembly of the Chinese tupelo Nyssa sinensis.</title>
        <authorList>
            <person name="Yang X."/>
            <person name="Kang M."/>
            <person name="Yang Y."/>
            <person name="Xiong H."/>
            <person name="Wang M."/>
            <person name="Zhang Z."/>
            <person name="Wang Z."/>
            <person name="Wu H."/>
            <person name="Ma T."/>
            <person name="Liu J."/>
            <person name="Xi Z."/>
        </authorList>
    </citation>
    <scope>NUCLEOTIDE SEQUENCE [LARGE SCALE GENOMIC DNA]</scope>
    <source>
        <strain evidence="1">J267</strain>
        <tissue evidence="1">Leaf</tissue>
    </source>
</reference>